<dbReference type="InterPro" id="IPR036390">
    <property type="entry name" value="WH_DNA-bd_sf"/>
</dbReference>
<name>A0A8J3Q4Z8_9ACTN</name>
<dbReference type="PANTHER" id="PTHR43132:SF2">
    <property type="entry name" value="ARSENICAL RESISTANCE OPERON REPRESSOR ARSR-RELATED"/>
    <property type="match status" value="1"/>
</dbReference>
<feature type="domain" description="HTH arsR-type" evidence="4">
    <location>
        <begin position="1"/>
        <end position="87"/>
    </location>
</feature>
<keyword evidence="6" id="KW-1185">Reference proteome</keyword>
<accession>A0A8J3Q4Z8</accession>
<dbReference type="Proteomes" id="UP000612899">
    <property type="component" value="Unassembled WGS sequence"/>
</dbReference>
<dbReference type="InterPro" id="IPR051011">
    <property type="entry name" value="Metal_resp_trans_reg"/>
</dbReference>
<gene>
    <name evidence="5" type="ORF">Rhe02_14940</name>
</gene>
<protein>
    <recommendedName>
        <fullName evidence="4">HTH arsR-type domain-containing protein</fullName>
    </recommendedName>
</protein>
<dbReference type="GO" id="GO:0003677">
    <property type="term" value="F:DNA binding"/>
    <property type="evidence" value="ECO:0007669"/>
    <property type="project" value="UniProtKB-KW"/>
</dbReference>
<dbReference type="Pfam" id="PF01022">
    <property type="entry name" value="HTH_5"/>
    <property type="match status" value="1"/>
</dbReference>
<dbReference type="SUPFAM" id="SSF46785">
    <property type="entry name" value="Winged helix' DNA-binding domain"/>
    <property type="match status" value="1"/>
</dbReference>
<dbReference type="GO" id="GO:0003700">
    <property type="term" value="F:DNA-binding transcription factor activity"/>
    <property type="evidence" value="ECO:0007669"/>
    <property type="project" value="InterPro"/>
</dbReference>
<dbReference type="InterPro" id="IPR011991">
    <property type="entry name" value="ArsR-like_HTH"/>
</dbReference>
<keyword evidence="1" id="KW-0805">Transcription regulation</keyword>
<dbReference type="PRINTS" id="PR00778">
    <property type="entry name" value="HTHARSR"/>
</dbReference>
<dbReference type="Gene3D" id="1.10.10.10">
    <property type="entry name" value="Winged helix-like DNA-binding domain superfamily/Winged helix DNA-binding domain"/>
    <property type="match status" value="1"/>
</dbReference>
<dbReference type="InterPro" id="IPR001845">
    <property type="entry name" value="HTH_ArsR_DNA-bd_dom"/>
</dbReference>
<dbReference type="AlphaFoldDB" id="A0A8J3Q4Z8"/>
<keyword evidence="3" id="KW-0804">Transcription</keyword>
<organism evidence="5 6">
    <name type="scientific">Rhizocola hellebori</name>
    <dbReference type="NCBI Taxonomy" id="1392758"/>
    <lineage>
        <taxon>Bacteria</taxon>
        <taxon>Bacillati</taxon>
        <taxon>Actinomycetota</taxon>
        <taxon>Actinomycetes</taxon>
        <taxon>Micromonosporales</taxon>
        <taxon>Micromonosporaceae</taxon>
        <taxon>Rhizocola</taxon>
    </lineage>
</organism>
<evidence type="ECO:0000256" key="2">
    <source>
        <dbReference type="ARBA" id="ARBA00023125"/>
    </source>
</evidence>
<evidence type="ECO:0000256" key="1">
    <source>
        <dbReference type="ARBA" id="ARBA00023015"/>
    </source>
</evidence>
<keyword evidence="2" id="KW-0238">DNA-binding</keyword>
<evidence type="ECO:0000259" key="4">
    <source>
        <dbReference type="PROSITE" id="PS50987"/>
    </source>
</evidence>
<dbReference type="NCBIfam" id="NF033788">
    <property type="entry name" value="HTH_metalloreg"/>
    <property type="match status" value="1"/>
</dbReference>
<comment type="caution">
    <text evidence="5">The sequence shown here is derived from an EMBL/GenBank/DDBJ whole genome shotgun (WGS) entry which is preliminary data.</text>
</comment>
<dbReference type="EMBL" id="BONY01000007">
    <property type="protein sequence ID" value="GIH03427.1"/>
    <property type="molecule type" value="Genomic_DNA"/>
</dbReference>
<reference evidence="5" key="1">
    <citation type="submission" date="2021-01" db="EMBL/GenBank/DDBJ databases">
        <title>Whole genome shotgun sequence of Rhizocola hellebori NBRC 109834.</title>
        <authorList>
            <person name="Komaki H."/>
            <person name="Tamura T."/>
        </authorList>
    </citation>
    <scope>NUCLEOTIDE SEQUENCE</scope>
    <source>
        <strain evidence="5">NBRC 109834</strain>
    </source>
</reference>
<dbReference type="InterPro" id="IPR036388">
    <property type="entry name" value="WH-like_DNA-bd_sf"/>
</dbReference>
<dbReference type="PROSITE" id="PS50987">
    <property type="entry name" value="HTH_ARSR_2"/>
    <property type="match status" value="1"/>
</dbReference>
<evidence type="ECO:0000256" key="3">
    <source>
        <dbReference type="ARBA" id="ARBA00023163"/>
    </source>
</evidence>
<proteinExistence type="predicted"/>
<dbReference type="PANTHER" id="PTHR43132">
    <property type="entry name" value="ARSENICAL RESISTANCE OPERON REPRESSOR ARSR-RELATED"/>
    <property type="match status" value="1"/>
</dbReference>
<sequence length="102" mass="11646">MARFFKVLSDPTRLAILHLLLERERSVGELVEQLEVPQSRVSNHLACLRWCQFVEVDRMSRRGIYRVADPDKLRAVLAVAEAASLENCDHLSSCSRIGPDWV</sequence>
<dbReference type="SMART" id="SM00418">
    <property type="entry name" value="HTH_ARSR"/>
    <property type="match status" value="1"/>
</dbReference>
<evidence type="ECO:0000313" key="5">
    <source>
        <dbReference type="EMBL" id="GIH03427.1"/>
    </source>
</evidence>
<evidence type="ECO:0000313" key="6">
    <source>
        <dbReference type="Proteomes" id="UP000612899"/>
    </source>
</evidence>
<dbReference type="CDD" id="cd00090">
    <property type="entry name" value="HTH_ARSR"/>
    <property type="match status" value="1"/>
</dbReference>